<feature type="compositionally biased region" description="Basic and acidic residues" evidence="5">
    <location>
        <begin position="1474"/>
        <end position="1502"/>
    </location>
</feature>
<dbReference type="GO" id="GO:0017056">
    <property type="term" value="F:structural constituent of nuclear pore"/>
    <property type="evidence" value="ECO:0007669"/>
    <property type="project" value="TreeGrafter"/>
</dbReference>
<dbReference type="InterPro" id="IPR057577">
    <property type="entry name" value="Nucleoprot-TPR/MLP1_dom"/>
</dbReference>
<dbReference type="STRING" id="49451.A0A314LAS4"/>
<feature type="compositionally biased region" description="Low complexity" evidence="5">
    <location>
        <begin position="1971"/>
        <end position="1991"/>
    </location>
</feature>
<evidence type="ECO:0000313" key="10">
    <source>
        <dbReference type="Proteomes" id="UP000187609"/>
    </source>
</evidence>
<dbReference type="Pfam" id="PF25785">
    <property type="entry name" value="TPR"/>
    <property type="match status" value="1"/>
</dbReference>
<feature type="domain" description="Nucleoprotein TPR/MLP1-2" evidence="6">
    <location>
        <begin position="1037"/>
        <end position="1163"/>
    </location>
</feature>
<dbReference type="Proteomes" id="UP000187609">
    <property type="component" value="Unassembled WGS sequence"/>
</dbReference>
<feature type="coiled-coil region" evidence="4">
    <location>
        <begin position="682"/>
        <end position="709"/>
    </location>
</feature>
<feature type="coiled-coil region" evidence="4">
    <location>
        <begin position="1038"/>
        <end position="1160"/>
    </location>
</feature>
<feature type="coiled-coil region" evidence="4">
    <location>
        <begin position="1536"/>
        <end position="1570"/>
    </location>
</feature>
<feature type="coiled-coil region" evidence="4">
    <location>
        <begin position="109"/>
        <end position="136"/>
    </location>
</feature>
<feature type="compositionally biased region" description="Basic residues" evidence="5">
    <location>
        <begin position="2034"/>
        <end position="2045"/>
    </location>
</feature>
<gene>
    <name evidence="9" type="primary">NUA</name>
    <name evidence="9" type="ORF">A4A49_10733</name>
</gene>
<dbReference type="Pfam" id="PF25481">
    <property type="entry name" value="Nucleoprot-TPR"/>
    <property type="match status" value="1"/>
</dbReference>
<protein>
    <submittedName>
        <fullName evidence="9">Nuclear-pore anchor</fullName>
    </submittedName>
</protein>
<evidence type="ECO:0000313" key="9">
    <source>
        <dbReference type="EMBL" id="OIT38706.1"/>
    </source>
</evidence>
<dbReference type="OrthoDB" id="343070at2759"/>
<feature type="compositionally biased region" description="Basic and acidic residues" evidence="5">
    <location>
        <begin position="1791"/>
        <end position="1805"/>
    </location>
</feature>
<feature type="compositionally biased region" description="Acidic residues" evidence="5">
    <location>
        <begin position="1928"/>
        <end position="1941"/>
    </location>
</feature>
<proteinExistence type="predicted"/>
<feature type="coiled-coil region" evidence="4">
    <location>
        <begin position="583"/>
        <end position="622"/>
    </location>
</feature>
<feature type="compositionally biased region" description="Basic and acidic residues" evidence="5">
    <location>
        <begin position="1438"/>
        <end position="1466"/>
    </location>
</feature>
<evidence type="ECO:0000256" key="2">
    <source>
        <dbReference type="ARBA" id="ARBA00023054"/>
    </source>
</evidence>
<feature type="domain" description="Nucleoprotein TPR/MPL1" evidence="7">
    <location>
        <begin position="171"/>
        <end position="249"/>
    </location>
</feature>
<feature type="domain" description="NUA/TPR/MLP1-2-like" evidence="8">
    <location>
        <begin position="492"/>
        <end position="594"/>
    </location>
</feature>
<feature type="compositionally biased region" description="Polar residues" evidence="5">
    <location>
        <begin position="2000"/>
        <end position="2011"/>
    </location>
</feature>
<feature type="coiled-coil region" evidence="4">
    <location>
        <begin position="967"/>
        <end position="1012"/>
    </location>
</feature>
<evidence type="ECO:0000259" key="7">
    <source>
        <dbReference type="Pfam" id="PF25481"/>
    </source>
</evidence>
<organism evidence="9 10">
    <name type="scientific">Nicotiana attenuata</name>
    <name type="common">Coyote tobacco</name>
    <dbReference type="NCBI Taxonomy" id="49451"/>
    <lineage>
        <taxon>Eukaryota</taxon>
        <taxon>Viridiplantae</taxon>
        <taxon>Streptophyta</taxon>
        <taxon>Embryophyta</taxon>
        <taxon>Tracheophyta</taxon>
        <taxon>Spermatophyta</taxon>
        <taxon>Magnoliopsida</taxon>
        <taxon>eudicotyledons</taxon>
        <taxon>Gunneridae</taxon>
        <taxon>Pentapetalae</taxon>
        <taxon>asterids</taxon>
        <taxon>lamiids</taxon>
        <taxon>Solanales</taxon>
        <taxon>Solanaceae</taxon>
        <taxon>Nicotianoideae</taxon>
        <taxon>Nicotianeae</taxon>
        <taxon>Nicotiana</taxon>
    </lineage>
</organism>
<feature type="compositionally biased region" description="Basic and acidic residues" evidence="5">
    <location>
        <begin position="908"/>
        <end position="927"/>
    </location>
</feature>
<keyword evidence="10" id="KW-1185">Reference proteome</keyword>
<dbReference type="PANTHER" id="PTHR18898:SF2">
    <property type="entry name" value="NUCLEOPROTEIN TPR"/>
    <property type="match status" value="1"/>
</dbReference>
<dbReference type="KEGG" id="nau:109239062"/>
<dbReference type="InterPro" id="IPR012929">
    <property type="entry name" value="Nucleoprot-TPR/MLP1-2_dom"/>
</dbReference>
<feature type="compositionally biased region" description="Gly residues" evidence="5">
    <location>
        <begin position="2046"/>
        <end position="2059"/>
    </location>
</feature>
<reference evidence="9" key="1">
    <citation type="submission" date="2016-11" db="EMBL/GenBank/DDBJ databases">
        <title>The genome of Nicotiana attenuata.</title>
        <authorList>
            <person name="Xu S."/>
            <person name="Brockmoeller T."/>
            <person name="Gaquerel E."/>
            <person name="Navarro A."/>
            <person name="Kuhl H."/>
            <person name="Gase K."/>
            <person name="Ling Z."/>
            <person name="Zhou W."/>
            <person name="Kreitzer C."/>
            <person name="Stanke M."/>
            <person name="Tang H."/>
            <person name="Lyons E."/>
            <person name="Pandey P."/>
            <person name="Pandey S.P."/>
            <person name="Timmermann B."/>
            <person name="Baldwin I.T."/>
        </authorList>
    </citation>
    <scope>NUCLEOTIDE SEQUENCE [LARGE SCALE GENOMIC DNA]</scope>
    <source>
        <strain evidence="9">UT</strain>
    </source>
</reference>
<comment type="caution">
    <text evidence="9">The sequence shown here is derived from an EMBL/GenBank/DDBJ whole genome shotgun (WGS) entry which is preliminary data.</text>
</comment>
<evidence type="ECO:0000259" key="6">
    <source>
        <dbReference type="Pfam" id="PF07926"/>
    </source>
</evidence>
<dbReference type="GO" id="GO:0006406">
    <property type="term" value="P:mRNA export from nucleus"/>
    <property type="evidence" value="ECO:0007669"/>
    <property type="project" value="TreeGrafter"/>
</dbReference>
<feature type="compositionally biased region" description="Low complexity" evidence="5">
    <location>
        <begin position="1620"/>
        <end position="1634"/>
    </location>
</feature>
<dbReference type="EMBL" id="MJEQ01000179">
    <property type="protein sequence ID" value="OIT38706.1"/>
    <property type="molecule type" value="Genomic_DNA"/>
</dbReference>
<feature type="region of interest" description="Disordered" evidence="5">
    <location>
        <begin position="1616"/>
        <end position="2059"/>
    </location>
</feature>
<evidence type="ECO:0000256" key="5">
    <source>
        <dbReference type="SAM" id="MobiDB-lite"/>
    </source>
</evidence>
<dbReference type="GO" id="GO:0005643">
    <property type="term" value="C:nuclear pore"/>
    <property type="evidence" value="ECO:0007669"/>
    <property type="project" value="TreeGrafter"/>
</dbReference>
<dbReference type="PANTHER" id="PTHR18898">
    <property type="entry name" value="NUCLEOPROTEIN TPR-RELATED"/>
    <property type="match status" value="1"/>
</dbReference>
<dbReference type="GO" id="GO:0006606">
    <property type="term" value="P:protein import into nucleus"/>
    <property type="evidence" value="ECO:0007669"/>
    <property type="project" value="InterPro"/>
</dbReference>
<feature type="compositionally biased region" description="Polar residues" evidence="5">
    <location>
        <begin position="1726"/>
        <end position="1739"/>
    </location>
</feature>
<name>A0A314LAS4_NICAT</name>
<dbReference type="InterPro" id="IPR057974">
    <property type="entry name" value="NUA/TPR/MLP1-2-like_dom"/>
</dbReference>
<evidence type="ECO:0000256" key="1">
    <source>
        <dbReference type="ARBA" id="ARBA00004123"/>
    </source>
</evidence>
<dbReference type="Pfam" id="PF07926">
    <property type="entry name" value="TPR_MLP1_2"/>
    <property type="match status" value="1"/>
</dbReference>
<feature type="compositionally biased region" description="Polar residues" evidence="5">
    <location>
        <begin position="1913"/>
        <end position="1924"/>
    </location>
</feature>
<comment type="subcellular location">
    <subcellularLocation>
        <location evidence="1">Nucleus</location>
    </subcellularLocation>
</comment>
<evidence type="ECO:0000256" key="3">
    <source>
        <dbReference type="ARBA" id="ARBA00023242"/>
    </source>
</evidence>
<feature type="compositionally biased region" description="Basic residues" evidence="5">
    <location>
        <begin position="1666"/>
        <end position="1675"/>
    </location>
</feature>
<feature type="region of interest" description="Disordered" evidence="5">
    <location>
        <begin position="908"/>
        <end position="941"/>
    </location>
</feature>
<feature type="coiled-coil region" evidence="4">
    <location>
        <begin position="225"/>
        <end position="259"/>
    </location>
</feature>
<feature type="region of interest" description="Disordered" evidence="5">
    <location>
        <begin position="1438"/>
        <end position="1502"/>
    </location>
</feature>
<dbReference type="GeneID" id="109239062"/>
<accession>A0A314LAS4</accession>
<evidence type="ECO:0000256" key="4">
    <source>
        <dbReference type="SAM" id="Coils"/>
    </source>
</evidence>
<feature type="compositionally biased region" description="Acidic residues" evidence="5">
    <location>
        <begin position="1865"/>
        <end position="1879"/>
    </location>
</feature>
<feature type="compositionally biased region" description="Basic and acidic residues" evidence="5">
    <location>
        <begin position="1848"/>
        <end position="1864"/>
    </location>
</feature>
<sequence length="2059" mass="231380">MPLFMSDEEYERCSNDAVLVSEKADEFIRDLYNQLETVKAQADAASVTAEQSCSFLEQKYLSLNSEYSELQSQYSELNSSFERRLSELSQVQAEKQQVHIQSIGKDGDVDRLSTEASELRKTKRQLMELVEQKDLEISEKNSTIKSYLDKILHLTETGAAREARVCDLETEVSRSQASCSRLLQEKELVERHNAWLNDELTAKVNDLMKLRKVHSELEADMSAKLADVEKKFNECDRCLKRKEEQVRELELKFTSLEHDLLTSKDVAAAKEEQMSGEIATLNKLVELYKESSEEWSKKAGELEGVIKALESHGNQIENDYKERLEKEVSAKKELEEEVACLKNKLVKSEAELKIRGEDTLKLLPLNYFTTESLPNSVETSDMVEDDHMVVPSLPIGVSGTALAASLLREGWGLAKMYTKYQEAVDALRHEQLGRKQAQAVLERVLCEIEEKAGVILDERAEHERLEDAYSVLSEKMQHSLSQQADLERNVLELKADLRSRDRDYAVAQAEIVDLQEQVTVLLKECRDIQLRGGSVGPKNDDSVVSDSVFMFGAESNADNAGRLLSYKDINSLVEQNVQLRGLVRSLSDQIENRELELKEKYEKELQKHIDEASSKVNAVLERADEQGRMIESLHTAVAMYKRLYEEHRVHSSDTQSQKLAEVERQEVMLLPDTSHEALGRAQERAFERVKCLEEESSRLRSELISLRSEREKSALEAQFARDKLDRYVKDFELQREEHNAVLMRNVEFSQLIVDHQKKLRESYESLNAAEELSRKLKMEVSILKNEKDMLINAEKRASDEVYNLSQRVHSLQAHLDTLQSTENVRDEARAAERKRQEEYIKCIEKEWAEAKKELQEERDKVRNLMLERESDFKNALRRAEEMGKELASTSRSLAAAESRAVIAEARSTDLEEKLKASQGKMSERADEGGPSSATELSGDMHSAEEVKTLKEEMQANKNHMLQYKSIAQANEEALKQLELAYEDLKVEADRVKKSMEEEALSLRKHITDLENECTVKSIEAASATAGKEEAVAATLAEISSLKEDNSAKMSQISNLESQITALKDDLDKEHQRWRAAQVNYERQVILQSETIQELTRTSQALAALQEESSELRKISDILKTENNELKAKWGAEMSALEVSKTEAEKKYTEANEQNKILLDRLEGLHIKLAEKDRESLGTSSGSTTAESDDGLMNVVNYLRRSKDIAETEISLLRQEKLRLQSQLENAQRRADIAEASLNSERENSRAQVLNEEEFKALQLQVRELNLLRESNLQLREENKHNFEECQKLREAAQKMKIEVEGLQKLLNERQENVEACRKEIEMQRLDKEQLERRVNELVERCKSFDLEEYASLKEAAQQMQVNLREKDAELEKIKKVISEQQNLVSSLEQDLTRSRTELSQRELRINEVLQAEASLKSEVDKLRRLIAQLKKRAENLSKEKDNLSKEKDNLSKEKDNISKEKDDLARENQALSKQLEDAKLGKRTADAADEQALKDKEKEKDTRIQGLEKMAFQLREELKQGKLKRFKTQKTISDSYETVTQQRSKLLDELDKHKQALKTLTDEVEKVKQAKSSQTEGTSVDQLLSGTHLEDFTAAYFQAVDDFERVARGELGVTGATDISAPDASVSGSVVPGPAAAPSPPASLLTSTPVVGKVVLSKMTSETRKTGRRLVRPRITKPEEPSADVEMQDTDVSSSSGKHITTPQNAENLDNATLATQPPIRKRPSAASTSELQEESSATGEPCLDVAQPVLKKSKGLEAPQEGGEEKSVGNVEISESLPTTEEHDAGDETQGFKEEASDTEKDETMLSGEQVEEPAVIATNQAESQVDRTDGADDTLGRPSEVSTPDNESKFQVEQEREQLAADEREEGELIADPEDVGNLEGGSNLLMGSPENLEPQAESLAGTDEDALLTPTDTGEIESSQLPDDDKNDEVDTTEELSESSDKLNDGGDQVATETDQAVDAVVTGEKPSSSSVDSSISKEGGAGDTAAAETEEGKQVSPVNRSSRTINLNERARERASLRQAGMLSSTMPRGRGRAPRGRGGRNVRGGRGQTPGSQG</sequence>
<evidence type="ECO:0000259" key="8">
    <source>
        <dbReference type="Pfam" id="PF25785"/>
    </source>
</evidence>
<keyword evidence="2 4" id="KW-0175">Coiled coil</keyword>
<feature type="compositionally biased region" description="Polar residues" evidence="5">
    <location>
        <begin position="1690"/>
        <end position="1716"/>
    </location>
</feature>
<feature type="coiled-coil region" evidence="4">
    <location>
        <begin position="317"/>
        <end position="351"/>
    </location>
</feature>
<dbReference type="Gramene" id="OIT38706">
    <property type="protein sequence ID" value="OIT38706"/>
    <property type="gene ID" value="A4A49_10733"/>
</dbReference>
<keyword evidence="3" id="KW-0539">Nucleus</keyword>
<dbReference type="SMR" id="A0A314LAS4"/>
<feature type="coiled-coil region" evidence="4">
    <location>
        <begin position="53"/>
        <end position="80"/>
    </location>
</feature>